<dbReference type="Proteomes" id="UP000268093">
    <property type="component" value="Unassembled WGS sequence"/>
</dbReference>
<keyword evidence="4 11" id="KW-0328">Glycosyltransferase</keyword>
<dbReference type="GO" id="GO:0006487">
    <property type="term" value="P:protein N-linked glycosylation"/>
    <property type="evidence" value="ECO:0007669"/>
    <property type="project" value="TreeGrafter"/>
</dbReference>
<evidence type="ECO:0000256" key="9">
    <source>
        <dbReference type="ARBA" id="ARBA00023136"/>
    </source>
</evidence>
<keyword evidence="9 11" id="KW-0472">Membrane</keyword>
<evidence type="ECO:0000256" key="1">
    <source>
        <dbReference type="ARBA" id="ARBA00004477"/>
    </source>
</evidence>
<accession>A0A433CXV5</accession>
<evidence type="ECO:0000256" key="3">
    <source>
        <dbReference type="ARBA" id="ARBA00008715"/>
    </source>
</evidence>
<dbReference type="PANTHER" id="PTHR12413:SF2">
    <property type="entry name" value="DOLICHYL PYROPHOSPHATE GLC1MAN9GLCNAC2 ALPHA-1,3-GLUCOSYLTRANSFERASE-RELATED"/>
    <property type="match status" value="1"/>
</dbReference>
<feature type="transmembrane region" description="Helical" evidence="11">
    <location>
        <begin position="69"/>
        <end position="96"/>
    </location>
</feature>
<name>A0A433CXV5_9FUNG</name>
<dbReference type="InterPro" id="IPR004856">
    <property type="entry name" value="Glyco_trans_ALG6/ALG8"/>
</dbReference>
<evidence type="ECO:0000256" key="8">
    <source>
        <dbReference type="ARBA" id="ARBA00022989"/>
    </source>
</evidence>
<protein>
    <recommendedName>
        <fullName evidence="11">Alpha-1,3-glucosyltransferase</fullName>
        <ecNumber evidence="11">2.4.1.-</ecNumber>
    </recommendedName>
</protein>
<evidence type="ECO:0000256" key="11">
    <source>
        <dbReference type="RuleBase" id="RU363110"/>
    </source>
</evidence>
<dbReference type="AlphaFoldDB" id="A0A433CXV5"/>
<organism evidence="12 13">
    <name type="scientific">Jimgerdemannia flammicorona</name>
    <dbReference type="NCBI Taxonomy" id="994334"/>
    <lineage>
        <taxon>Eukaryota</taxon>
        <taxon>Fungi</taxon>
        <taxon>Fungi incertae sedis</taxon>
        <taxon>Mucoromycota</taxon>
        <taxon>Mucoromycotina</taxon>
        <taxon>Endogonomycetes</taxon>
        <taxon>Endogonales</taxon>
        <taxon>Endogonaceae</taxon>
        <taxon>Jimgerdemannia</taxon>
    </lineage>
</organism>
<keyword evidence="13" id="KW-1185">Reference proteome</keyword>
<evidence type="ECO:0000256" key="2">
    <source>
        <dbReference type="ARBA" id="ARBA00004922"/>
    </source>
</evidence>
<comment type="similarity">
    <text evidence="3 11">Belongs to the ALG6/ALG8 glucosyltransferase family.</text>
</comment>
<evidence type="ECO:0000256" key="5">
    <source>
        <dbReference type="ARBA" id="ARBA00022679"/>
    </source>
</evidence>
<dbReference type="GO" id="GO:0005789">
    <property type="term" value="C:endoplasmic reticulum membrane"/>
    <property type="evidence" value="ECO:0007669"/>
    <property type="project" value="UniProtKB-SubCell"/>
</dbReference>
<dbReference type="EMBL" id="RBNI01011047">
    <property type="protein sequence ID" value="RUP43420.1"/>
    <property type="molecule type" value="Genomic_DNA"/>
</dbReference>
<dbReference type="Pfam" id="PF03155">
    <property type="entry name" value="Alg6_Alg8"/>
    <property type="match status" value="1"/>
</dbReference>
<keyword evidence="7 11" id="KW-0256">Endoplasmic reticulum</keyword>
<comment type="pathway">
    <text evidence="2 11">Protein modification; protein glycosylation.</text>
</comment>
<sequence length="174" mass="19513">MYIPVKGPHSFHCTCSLMATNSRESLKIFVILSVAGIFSLYPLLFNVAGELLELNYIFDLPTLSSSDMSYVYALCHILAETPIKFIISMVWMSVVCAGLSNSMDIPLHTLLSPLETIYLAGFILLQIYVSVVHILVFGSERFEFLPLMMTSLYCAVGVCYGWLRFTVAYILGWV</sequence>
<dbReference type="UniPathway" id="UPA00378"/>
<evidence type="ECO:0000313" key="12">
    <source>
        <dbReference type="EMBL" id="RUP43420.1"/>
    </source>
</evidence>
<evidence type="ECO:0000313" key="13">
    <source>
        <dbReference type="Proteomes" id="UP000268093"/>
    </source>
</evidence>
<keyword evidence="8 11" id="KW-1133">Transmembrane helix</keyword>
<dbReference type="OrthoDB" id="1689333at2759"/>
<dbReference type="GO" id="GO:0042283">
    <property type="term" value="F:dolichyl pyrophosphate Glc1Man9GlcNAc2 alpha-1,3-glucosyltransferase activity"/>
    <property type="evidence" value="ECO:0007669"/>
    <property type="project" value="UniProtKB-EC"/>
</dbReference>
<feature type="transmembrane region" description="Helical" evidence="11">
    <location>
        <begin position="144"/>
        <end position="163"/>
    </location>
</feature>
<feature type="transmembrane region" description="Helical" evidence="11">
    <location>
        <begin position="117"/>
        <end position="138"/>
    </location>
</feature>
<comment type="caution">
    <text evidence="12">The sequence shown here is derived from an EMBL/GenBank/DDBJ whole genome shotgun (WGS) entry which is preliminary data.</text>
</comment>
<feature type="transmembrane region" description="Helical" evidence="11">
    <location>
        <begin position="28"/>
        <end position="49"/>
    </location>
</feature>
<evidence type="ECO:0000256" key="4">
    <source>
        <dbReference type="ARBA" id="ARBA00022676"/>
    </source>
</evidence>
<evidence type="ECO:0000256" key="10">
    <source>
        <dbReference type="ARBA" id="ARBA00047346"/>
    </source>
</evidence>
<comment type="subcellular location">
    <subcellularLocation>
        <location evidence="1 11">Endoplasmic reticulum membrane</location>
        <topology evidence="1 11">Multi-pass membrane protein</topology>
    </subcellularLocation>
</comment>
<proteinExistence type="inferred from homology"/>
<dbReference type="EC" id="2.4.1.-" evidence="11"/>
<comment type="caution">
    <text evidence="11">Lacks conserved residue(s) required for the propagation of feature annotation.</text>
</comment>
<keyword evidence="6 11" id="KW-0812">Transmembrane</keyword>
<evidence type="ECO:0000256" key="7">
    <source>
        <dbReference type="ARBA" id="ARBA00022824"/>
    </source>
</evidence>
<reference evidence="12 13" key="1">
    <citation type="journal article" date="2018" name="New Phytol.">
        <title>Phylogenomics of Endogonaceae and evolution of mycorrhizas within Mucoromycota.</title>
        <authorList>
            <person name="Chang Y."/>
            <person name="Desiro A."/>
            <person name="Na H."/>
            <person name="Sandor L."/>
            <person name="Lipzen A."/>
            <person name="Clum A."/>
            <person name="Barry K."/>
            <person name="Grigoriev I.V."/>
            <person name="Martin F.M."/>
            <person name="Stajich J.E."/>
            <person name="Smith M.E."/>
            <person name="Bonito G."/>
            <person name="Spatafora J.W."/>
        </authorList>
    </citation>
    <scope>NUCLEOTIDE SEQUENCE [LARGE SCALE GENOMIC DNA]</scope>
    <source>
        <strain evidence="12 13">GMNB39</strain>
    </source>
</reference>
<gene>
    <name evidence="12" type="ORF">BC936DRAFT_137204</name>
</gene>
<comment type="catalytic activity">
    <reaction evidence="10">
        <text>an alpha-D-Glc-(1-&gt;3)-alpha-D-Man-(1-&gt;2)-alpha-D-Man-(1-&gt;2)-alpha-D-Man-(1-&gt;3)-[alpha-D-Man-(1-&gt;2)-alpha-D-Man-(1-&gt;3)-[alpha-D-Man-(1-&gt;2)-alpha-D-Man-(1-&gt;6)]-alpha-D-Man-(1-&gt;6)]-beta-D-Man-(1-&gt;4)-beta-D-GlcNAc-(1-&gt;4)-alpha-D-GlcNAc-diphospho-di-trans,poly-cis-dolichol + a di-trans,poly-cis-dolichyl beta-D-glucosyl phosphate = an alpha-D-Glc-(1-&gt;3)-alpha-D-Glc-(1-&gt;3)-alpha-D-Man-(1-&gt;2)-alpha-D-Man-(1-&gt;2)-alpha-D-Man-(1-&gt;3)-[alpha-D-Man-(1-&gt;2)-alpha-D-Man-(1-&gt;3)-[alpha-D-Man-(1-&gt;2)-alpha-D-Man-(1-&gt;6)]-alpha-D-Man-(1-&gt;6)]-beta-D-Man-(1-&gt;4)-beta-D-GlcNAc-(1-&gt;4)-alpha-D-GlcNAc-diphospho-di-trans,poly-cis-dolichol + a di-trans,poly-cis-dolichyl phosphate + H(+)</text>
        <dbReference type="Rhea" id="RHEA:31307"/>
        <dbReference type="Rhea" id="RHEA-COMP:19498"/>
        <dbReference type="Rhea" id="RHEA-COMP:19502"/>
        <dbReference type="Rhea" id="RHEA-COMP:19521"/>
        <dbReference type="Rhea" id="RHEA-COMP:19522"/>
        <dbReference type="ChEBI" id="CHEBI:15378"/>
        <dbReference type="ChEBI" id="CHEBI:57525"/>
        <dbReference type="ChEBI" id="CHEBI:57683"/>
        <dbReference type="ChEBI" id="CHEBI:132521"/>
        <dbReference type="ChEBI" id="CHEBI:132522"/>
        <dbReference type="EC" id="2.4.1.265"/>
    </reaction>
    <physiologicalReaction direction="left-to-right" evidence="10">
        <dbReference type="Rhea" id="RHEA:31308"/>
    </physiologicalReaction>
</comment>
<keyword evidence="5 11" id="KW-0808">Transferase</keyword>
<evidence type="ECO:0000256" key="6">
    <source>
        <dbReference type="ARBA" id="ARBA00022692"/>
    </source>
</evidence>
<dbReference type="PANTHER" id="PTHR12413">
    <property type="entry name" value="DOLICHYL GLYCOSYLTRANSFERASE"/>
    <property type="match status" value="1"/>
</dbReference>